<proteinExistence type="predicted"/>
<reference evidence="4" key="1">
    <citation type="journal article" date="2010" name="Stand. Genomic Sci.">
        <title>Complete genome sequence of 'Thermobaculum terrenum' type strain (YNP1).</title>
        <authorList>
            <person name="Kiss H."/>
            <person name="Cleland D."/>
            <person name="Lapidus A."/>
            <person name="Lucas S."/>
            <person name="Glavina Del Rio T."/>
            <person name="Nolan M."/>
            <person name="Tice H."/>
            <person name="Han C."/>
            <person name="Goodwin L."/>
            <person name="Pitluck S."/>
            <person name="Liolios K."/>
            <person name="Ivanova N."/>
            <person name="Mavromatis K."/>
            <person name="Ovchinnikova G."/>
            <person name="Pati A."/>
            <person name="Chen A."/>
            <person name="Palaniappan K."/>
            <person name="Land M."/>
            <person name="Hauser L."/>
            <person name="Chang Y."/>
            <person name="Jeffries C."/>
            <person name="Lu M."/>
            <person name="Brettin T."/>
            <person name="Detter J."/>
            <person name="Goker M."/>
            <person name="Tindall B."/>
            <person name="Beck B."/>
            <person name="McDermott T."/>
            <person name="Woyke T."/>
            <person name="Bristow J."/>
            <person name="Eisen J."/>
            <person name="Markowitz V."/>
            <person name="Hugenholtz P."/>
            <person name="Kyrpides N."/>
            <person name="Klenk H."/>
            <person name="Cheng J."/>
        </authorList>
    </citation>
    <scope>NUCLEOTIDE SEQUENCE [LARGE SCALE GENOMIC DNA]</scope>
    <source>
        <strain evidence="4">ATCC BAA-798 / YNP1</strain>
    </source>
</reference>
<dbReference type="GO" id="GO:0000155">
    <property type="term" value="F:phosphorelay sensor kinase activity"/>
    <property type="evidence" value="ECO:0007669"/>
    <property type="project" value="InterPro"/>
</dbReference>
<keyword evidence="4" id="KW-1185">Reference proteome</keyword>
<evidence type="ECO:0000313" key="3">
    <source>
        <dbReference type="EMBL" id="ACZ41024.1"/>
    </source>
</evidence>
<dbReference type="Proteomes" id="UP000000323">
    <property type="component" value="Chromosome 1"/>
</dbReference>
<dbReference type="EMBL" id="CP001825">
    <property type="protein sequence ID" value="ACZ41024.1"/>
    <property type="molecule type" value="Genomic_DNA"/>
</dbReference>
<dbReference type="HOGENOM" id="CLU_2620923_0_0_0"/>
<dbReference type="InterPro" id="IPR036097">
    <property type="entry name" value="HisK_dim/P_sf"/>
</dbReference>
<accession>D1CDL8</accession>
<dbReference type="SUPFAM" id="SSF47384">
    <property type="entry name" value="Homodimeric domain of signal transducing histidine kinase"/>
    <property type="match status" value="1"/>
</dbReference>
<dbReference type="AlphaFoldDB" id="D1CDL8"/>
<sequence length="78" mass="9179">MEMIPREKYYHEVRTQLTRAILAAQLLKRGGLQNLDARQVRLLHTLEDSLMRASWLIMTHKINNIGSHRPASSKYRHN</sequence>
<evidence type="ECO:0000313" key="4">
    <source>
        <dbReference type="Proteomes" id="UP000000323"/>
    </source>
</evidence>
<evidence type="ECO:0000256" key="1">
    <source>
        <dbReference type="ARBA" id="ARBA00000085"/>
    </source>
</evidence>
<dbReference type="EC" id="2.7.13.3" evidence="2"/>
<protein>
    <recommendedName>
        <fullName evidence="2">histidine kinase</fullName>
        <ecNumber evidence="2">2.7.13.3</ecNumber>
    </recommendedName>
</protein>
<evidence type="ECO:0000256" key="2">
    <source>
        <dbReference type="ARBA" id="ARBA00012438"/>
    </source>
</evidence>
<comment type="catalytic activity">
    <reaction evidence="1">
        <text>ATP + protein L-histidine = ADP + protein N-phospho-L-histidine.</text>
        <dbReference type="EC" id="2.7.13.3"/>
    </reaction>
</comment>
<organism evidence="3 4">
    <name type="scientific">Thermobaculum terrenum (strain ATCC BAA-798 / CCMEE 7001 / YNP1)</name>
    <dbReference type="NCBI Taxonomy" id="525904"/>
    <lineage>
        <taxon>Bacteria</taxon>
        <taxon>Bacillati</taxon>
        <taxon>Chloroflexota</taxon>
        <taxon>Chloroflexia</taxon>
        <taxon>Candidatus Thermobaculales</taxon>
        <taxon>Candidatus Thermobaculaceae</taxon>
        <taxon>Thermobaculum</taxon>
    </lineage>
</organism>
<dbReference type="KEGG" id="ttr:Tter_0102"/>
<name>D1CDL8_THET1</name>
<gene>
    <name evidence="3" type="ordered locus">Tter_0102</name>
</gene>